<keyword evidence="3 6" id="KW-0812">Transmembrane</keyword>
<feature type="transmembrane region" description="Helical" evidence="6">
    <location>
        <begin position="166"/>
        <end position="189"/>
    </location>
</feature>
<evidence type="ECO:0000256" key="6">
    <source>
        <dbReference type="SAM" id="Phobius"/>
    </source>
</evidence>
<gene>
    <name evidence="7" type="ORF">HLA92_02240</name>
</gene>
<dbReference type="GO" id="GO:0005886">
    <property type="term" value="C:plasma membrane"/>
    <property type="evidence" value="ECO:0007669"/>
    <property type="project" value="UniProtKB-SubCell"/>
</dbReference>
<dbReference type="Proteomes" id="UP000502118">
    <property type="component" value="Chromosome"/>
</dbReference>
<proteinExistence type="predicted"/>
<dbReference type="Gene3D" id="1.20.1250.20">
    <property type="entry name" value="MFS general substrate transporter like domains"/>
    <property type="match status" value="1"/>
</dbReference>
<dbReference type="EMBL" id="CP053097">
    <property type="protein sequence ID" value="QJR44455.1"/>
    <property type="molecule type" value="Genomic_DNA"/>
</dbReference>
<protein>
    <submittedName>
        <fullName evidence="7">MFS transporter</fullName>
    </submittedName>
</protein>
<evidence type="ECO:0000313" key="8">
    <source>
        <dbReference type="Proteomes" id="UP000502118"/>
    </source>
</evidence>
<feature type="transmembrane region" description="Helical" evidence="6">
    <location>
        <begin position="248"/>
        <end position="267"/>
    </location>
</feature>
<feature type="transmembrane region" description="Helical" evidence="6">
    <location>
        <begin position="398"/>
        <end position="424"/>
    </location>
</feature>
<feature type="transmembrane region" description="Helical" evidence="6">
    <location>
        <begin position="297"/>
        <end position="316"/>
    </location>
</feature>
<feature type="transmembrane region" description="Helical" evidence="6">
    <location>
        <begin position="123"/>
        <end position="145"/>
    </location>
</feature>
<dbReference type="SUPFAM" id="SSF103473">
    <property type="entry name" value="MFS general substrate transporter"/>
    <property type="match status" value="1"/>
</dbReference>
<dbReference type="KEGG" id="mmio:HLA92_02240"/>
<keyword evidence="5 6" id="KW-0472">Membrane</keyword>
<dbReference type="InterPro" id="IPR036259">
    <property type="entry name" value="MFS_trans_sf"/>
</dbReference>
<feature type="transmembrane region" description="Helical" evidence="6">
    <location>
        <begin position="12"/>
        <end position="36"/>
    </location>
</feature>
<dbReference type="InterPro" id="IPR011699">
    <property type="entry name" value="MFS_Mycoplasma"/>
</dbReference>
<dbReference type="NCBIfam" id="NF043062">
    <property type="entry name" value="MMSYN1_0881"/>
    <property type="match status" value="1"/>
</dbReference>
<feature type="transmembrane region" description="Helical" evidence="6">
    <location>
        <begin position="358"/>
        <end position="377"/>
    </location>
</feature>
<keyword evidence="2" id="KW-1003">Cell membrane</keyword>
<evidence type="ECO:0000256" key="1">
    <source>
        <dbReference type="ARBA" id="ARBA00004651"/>
    </source>
</evidence>
<evidence type="ECO:0000256" key="4">
    <source>
        <dbReference type="ARBA" id="ARBA00022989"/>
    </source>
</evidence>
<dbReference type="InterPro" id="IPR054938">
    <property type="entry name" value="Hexose_phos_transporter"/>
</dbReference>
<evidence type="ECO:0000256" key="2">
    <source>
        <dbReference type="ARBA" id="ARBA00022475"/>
    </source>
</evidence>
<reference evidence="7 8" key="1">
    <citation type="submission" date="2020-05" db="EMBL/GenBank/DDBJ databases">
        <title>Novel Mycoplasma species detected in Mirounga angustirostris (northern elephant seal) from the USA.</title>
        <authorList>
            <person name="Volokhov D.V."/>
        </authorList>
    </citation>
    <scope>NUCLEOTIDE SEQUENCE [LARGE SCALE GENOMIC DNA]</scope>
    <source>
        <strain evidence="7 8">Mirounga ES2806-NAS</strain>
    </source>
</reference>
<dbReference type="Pfam" id="PF07672">
    <property type="entry name" value="MFS_Mycoplasma"/>
    <property type="match status" value="1"/>
</dbReference>
<comment type="subcellular location">
    <subcellularLocation>
        <location evidence="1">Cell membrane</location>
        <topology evidence="1">Multi-pass membrane protein</topology>
    </subcellularLocation>
</comment>
<feature type="transmembrane region" description="Helical" evidence="6">
    <location>
        <begin position="195"/>
        <end position="216"/>
    </location>
</feature>
<feature type="transmembrane region" description="Helical" evidence="6">
    <location>
        <begin position="72"/>
        <end position="92"/>
    </location>
</feature>
<name>A0A6M4JDS5_9MOLU</name>
<feature type="transmembrane region" description="Helical" evidence="6">
    <location>
        <begin position="328"/>
        <end position="352"/>
    </location>
</feature>
<evidence type="ECO:0000256" key="5">
    <source>
        <dbReference type="ARBA" id="ARBA00023136"/>
    </source>
</evidence>
<evidence type="ECO:0000256" key="3">
    <source>
        <dbReference type="ARBA" id="ARBA00022692"/>
    </source>
</evidence>
<organism evidence="7 8">
    <name type="scientific">Mycoplasma miroungirhinis</name>
    <dbReference type="NCBI Taxonomy" id="754516"/>
    <lineage>
        <taxon>Bacteria</taxon>
        <taxon>Bacillati</taxon>
        <taxon>Mycoplasmatota</taxon>
        <taxon>Mollicutes</taxon>
        <taxon>Mycoplasmataceae</taxon>
        <taxon>Mycoplasma</taxon>
    </lineage>
</organism>
<feature type="transmembrane region" description="Helical" evidence="6">
    <location>
        <begin position="430"/>
        <end position="457"/>
    </location>
</feature>
<evidence type="ECO:0000313" key="7">
    <source>
        <dbReference type="EMBL" id="QJR44455.1"/>
    </source>
</evidence>
<sequence>MQKFSAKSENTKFLHGLLLWAFISIGYLAFIANWGFAVGLNGTGIKNGVTDSGVLGHFEIVNNSSFQLISQATNWGITIGRGIGSILVAFLLVKFFHKYATIIALGLTLFGIPAQYFPVGQTGYWFFIVFRTIMAIGGTMLIILTQPVVANFFNKKQKSVVSQFGVWFYPLGTIISIIPFVFVANTAAIRENWQIVYTVLAALNALPLLVMVIFGSKFDVKTKEQRAQEPKVNNFGILKGYLKTKSTYVWILLYGGFLIAVVFPTILSTNLFPTLAGIDRNALLFGDLNNGFDATKIIRIWFIIFLAAVFVGPISVGLWSKYNLKRRWFITVALATGVISYLLSMIIFVYGVAKSNGVALAFFFVFAFLSGLSLWGIQGVTLNLPHEYKDNNPKTIGWMFALIWGFGYIFFTIGLIIIGLVKIIGDSAGASALTIAIIQFVLTILFSAISVVGALMIKEPSSDSETFPKWMKSIKCLCKCKNKNKPEIE</sequence>
<dbReference type="AlphaFoldDB" id="A0A6M4JDS5"/>
<keyword evidence="4 6" id="KW-1133">Transmembrane helix</keyword>
<accession>A0A6M4JDS5</accession>
<feature type="transmembrane region" description="Helical" evidence="6">
    <location>
        <begin position="99"/>
        <end position="117"/>
    </location>
</feature>
<keyword evidence="8" id="KW-1185">Reference proteome</keyword>